<dbReference type="OrthoDB" id="9810154at2"/>
<dbReference type="InterPro" id="IPR029033">
    <property type="entry name" value="His_PPase_superfam"/>
</dbReference>
<feature type="region of interest" description="Disordered" evidence="1">
    <location>
        <begin position="1"/>
        <end position="34"/>
    </location>
</feature>
<protein>
    <submittedName>
        <fullName evidence="2">Histidine phosphatase family protein</fullName>
    </submittedName>
</protein>
<proteinExistence type="predicted"/>
<dbReference type="InterPro" id="IPR013078">
    <property type="entry name" value="His_Pase_superF_clade-1"/>
</dbReference>
<dbReference type="AlphaFoldDB" id="A0A4Q2U4D0"/>
<evidence type="ECO:0000313" key="3">
    <source>
        <dbReference type="Proteomes" id="UP000290759"/>
    </source>
</evidence>
<dbReference type="Gene3D" id="3.40.50.1240">
    <property type="entry name" value="Phosphoglycerate mutase-like"/>
    <property type="match status" value="1"/>
</dbReference>
<dbReference type="RefSeq" id="WP_129227760.1">
    <property type="nucleotide sequence ID" value="NZ_QYBB01000017.1"/>
</dbReference>
<dbReference type="CDD" id="cd07067">
    <property type="entry name" value="HP_PGM_like"/>
    <property type="match status" value="1"/>
</dbReference>
<reference evidence="2 3" key="2">
    <citation type="submission" date="2019-02" db="EMBL/GenBank/DDBJ databases">
        <title>'Lichenibacterium ramalinii' gen. nov. sp. nov., 'Lichenibacterium minor' gen. nov. sp. nov.</title>
        <authorList>
            <person name="Pankratov T."/>
        </authorList>
    </citation>
    <scope>NUCLEOTIDE SEQUENCE [LARGE SCALE GENOMIC DNA]</scope>
    <source>
        <strain evidence="2 3">RmlP026</strain>
    </source>
</reference>
<dbReference type="SUPFAM" id="SSF53254">
    <property type="entry name" value="Phosphoglycerate mutase-like"/>
    <property type="match status" value="1"/>
</dbReference>
<dbReference type="Pfam" id="PF00300">
    <property type="entry name" value="His_Phos_1"/>
    <property type="match status" value="1"/>
</dbReference>
<comment type="caution">
    <text evidence="2">The sequence shown here is derived from an EMBL/GenBank/DDBJ whole genome shotgun (WGS) entry which is preliminary data.</text>
</comment>
<gene>
    <name evidence="2" type="ORF">D3273_15305</name>
</gene>
<name>A0A4Q2U4D0_9HYPH</name>
<evidence type="ECO:0000313" key="2">
    <source>
        <dbReference type="EMBL" id="RYC31080.1"/>
    </source>
</evidence>
<dbReference type="PANTHER" id="PTHR47623">
    <property type="entry name" value="OS09G0287300 PROTEIN"/>
    <property type="match status" value="1"/>
</dbReference>
<keyword evidence="3" id="KW-1185">Reference proteome</keyword>
<reference evidence="2 3" key="1">
    <citation type="submission" date="2018-12" db="EMBL/GenBank/DDBJ databases">
        <authorList>
            <person name="Grouzdev D.S."/>
            <person name="Krutkina M.S."/>
        </authorList>
    </citation>
    <scope>NUCLEOTIDE SEQUENCE [LARGE SCALE GENOMIC DNA]</scope>
    <source>
        <strain evidence="2 3">RmlP026</strain>
    </source>
</reference>
<accession>A0A4Q2U4D0</accession>
<sequence>MRQLILMRHGKAEPASGGGDHARPLSPRGRAEAAEAGRRLAAVATPALALVSDSARTRETLDALAPAFAPALPRRSTRAVYAASAETILGEVRSAPDDAAAVLVVGHNPGIGDLARRLAGTGDAKALAALAERFPTSCFAVIDLDADRWTDVGAPGRLRFLLPADERSGE</sequence>
<evidence type="ECO:0000256" key="1">
    <source>
        <dbReference type="SAM" id="MobiDB-lite"/>
    </source>
</evidence>
<dbReference type="EMBL" id="QYBB01000017">
    <property type="protein sequence ID" value="RYC31080.1"/>
    <property type="molecule type" value="Genomic_DNA"/>
</dbReference>
<organism evidence="2 3">
    <name type="scientific">Lichenibacterium minor</name>
    <dbReference type="NCBI Taxonomy" id="2316528"/>
    <lineage>
        <taxon>Bacteria</taxon>
        <taxon>Pseudomonadati</taxon>
        <taxon>Pseudomonadota</taxon>
        <taxon>Alphaproteobacteria</taxon>
        <taxon>Hyphomicrobiales</taxon>
        <taxon>Lichenihabitantaceae</taxon>
        <taxon>Lichenibacterium</taxon>
    </lineage>
</organism>
<dbReference type="SMART" id="SM00855">
    <property type="entry name" value="PGAM"/>
    <property type="match status" value="1"/>
</dbReference>
<dbReference type="PANTHER" id="PTHR47623:SF1">
    <property type="entry name" value="OS09G0287300 PROTEIN"/>
    <property type="match status" value="1"/>
</dbReference>
<dbReference type="Proteomes" id="UP000290759">
    <property type="component" value="Unassembled WGS sequence"/>
</dbReference>